<feature type="domain" description="AAA+ ATPase" evidence="1">
    <location>
        <begin position="162"/>
        <end position="352"/>
    </location>
</feature>
<gene>
    <name evidence="2" type="ORF">OIK44_16820</name>
</gene>
<evidence type="ECO:0000313" key="2">
    <source>
        <dbReference type="EMBL" id="MDC8759247.1"/>
    </source>
</evidence>
<evidence type="ECO:0000259" key="1">
    <source>
        <dbReference type="SMART" id="SM00382"/>
    </source>
</evidence>
<dbReference type="EMBL" id="JAQQXR010000006">
    <property type="protein sequence ID" value="MDC8759247.1"/>
    <property type="molecule type" value="Genomic_DNA"/>
</dbReference>
<keyword evidence="2" id="KW-0547">Nucleotide-binding</keyword>
<comment type="caution">
    <text evidence="2">The sequence shown here is derived from an EMBL/GenBank/DDBJ whole genome shotgun (WGS) entry which is preliminary data.</text>
</comment>
<dbReference type="SMART" id="SM00382">
    <property type="entry name" value="AAA"/>
    <property type="match status" value="1"/>
</dbReference>
<accession>A0ABT5K2N7</accession>
<dbReference type="InterPro" id="IPR003593">
    <property type="entry name" value="AAA+_ATPase"/>
</dbReference>
<proteinExistence type="predicted"/>
<dbReference type="RefSeq" id="WP_273672307.1">
    <property type="nucleotide sequence ID" value="NZ_JAQQXR010000006.1"/>
</dbReference>
<evidence type="ECO:0000313" key="3">
    <source>
        <dbReference type="Proteomes" id="UP001221208"/>
    </source>
</evidence>
<dbReference type="Proteomes" id="UP001221208">
    <property type="component" value="Unassembled WGS sequence"/>
</dbReference>
<protein>
    <submittedName>
        <fullName evidence="2">ATP-binding protein</fullName>
    </submittedName>
</protein>
<sequence>MDLLKPAGDAGPAAARAPASVEETGLPFLFLVELISKVLFLRGQVRLPALSAHLKLSVSVLDPLIAFMRSEKLCEVNRLGGSGTDADLNYQLSDGGRTRAAEYLRRNAYSGPAPVTLADYNAQVAAQSVARMHITRADVAAEFGDLVVAPNVLEQLGAAMNSGRAVFLHGPAGSGKTYLAERLSGLLNGAIALPHAIMIEGEVVPFYDPMVHALVAEEPSEDFDRRAPQDRRWVRAARPAVLTGGELTLDMLDLQFDPGARLYQAPPHLKANNGIFIIDDLGRQRCSPVELMNRWIVPMARHVDYLSLHTGYKFPVPFDVIVVFSSNFPPEQLADGSFLRRIGYKIHVGAMTPDQYETIFRRVCAYYAMAFDAEVFAYLLHDLHAAEERPLLACYPRDILAQVSDLARYEGREARLDRTVLAWAWNNYFTGT</sequence>
<dbReference type="SUPFAM" id="SSF52540">
    <property type="entry name" value="P-loop containing nucleoside triphosphate hydrolases"/>
    <property type="match status" value="1"/>
</dbReference>
<keyword evidence="2" id="KW-0067">ATP-binding</keyword>
<dbReference type="Gene3D" id="3.40.50.300">
    <property type="entry name" value="P-loop containing nucleotide triphosphate hydrolases"/>
    <property type="match status" value="1"/>
</dbReference>
<dbReference type="GO" id="GO:0005524">
    <property type="term" value="F:ATP binding"/>
    <property type="evidence" value="ECO:0007669"/>
    <property type="project" value="UniProtKB-KW"/>
</dbReference>
<name>A0ABT5K2N7_9BURK</name>
<reference evidence="2 3" key="1">
    <citation type="submission" date="2022-10" db="EMBL/GenBank/DDBJ databases">
        <title>Janthinobacterium sp. hw3 Genome sequencing.</title>
        <authorList>
            <person name="Park S."/>
        </authorList>
    </citation>
    <scope>NUCLEOTIDE SEQUENCE [LARGE SCALE GENOMIC DNA]</scope>
    <source>
        <strain evidence="3">hw3</strain>
    </source>
</reference>
<keyword evidence="3" id="KW-1185">Reference proteome</keyword>
<organism evidence="2 3">
    <name type="scientific">Janthinobacterium fluminis</name>
    <dbReference type="NCBI Taxonomy" id="2987524"/>
    <lineage>
        <taxon>Bacteria</taxon>
        <taxon>Pseudomonadati</taxon>
        <taxon>Pseudomonadota</taxon>
        <taxon>Betaproteobacteria</taxon>
        <taxon>Burkholderiales</taxon>
        <taxon>Oxalobacteraceae</taxon>
        <taxon>Janthinobacterium</taxon>
    </lineage>
</organism>
<dbReference type="InterPro" id="IPR027417">
    <property type="entry name" value="P-loop_NTPase"/>
</dbReference>